<name>A0A3B3V9H0_9TELE</name>
<dbReference type="Gene3D" id="3.10.100.10">
    <property type="entry name" value="Mannose-Binding Protein A, subunit A"/>
    <property type="match status" value="1"/>
</dbReference>
<dbReference type="InterPro" id="IPR016186">
    <property type="entry name" value="C-type_lectin-like/link_sf"/>
</dbReference>
<dbReference type="PANTHER" id="PTHR45784">
    <property type="entry name" value="C-TYPE LECTIN DOMAIN FAMILY 20 MEMBER A-RELATED"/>
    <property type="match status" value="1"/>
</dbReference>
<dbReference type="STRING" id="48699.ENSPLAP00000021576"/>
<dbReference type="PROSITE" id="PS00615">
    <property type="entry name" value="C_TYPE_LECTIN_1"/>
    <property type="match status" value="1"/>
</dbReference>
<dbReference type="Pfam" id="PF00059">
    <property type="entry name" value="Lectin_C"/>
    <property type="match status" value="1"/>
</dbReference>
<dbReference type="Proteomes" id="UP000261500">
    <property type="component" value="Unplaced"/>
</dbReference>
<dbReference type="AlphaFoldDB" id="A0A3B3V9H0"/>
<reference evidence="3" key="2">
    <citation type="submission" date="2025-09" db="UniProtKB">
        <authorList>
            <consortium name="Ensembl"/>
        </authorList>
    </citation>
    <scope>IDENTIFICATION</scope>
</reference>
<dbReference type="InterPro" id="IPR016187">
    <property type="entry name" value="CTDL_fold"/>
</dbReference>
<dbReference type="InterPro" id="IPR018378">
    <property type="entry name" value="C-type_lectin_CS"/>
</dbReference>
<dbReference type="PANTHER" id="PTHR45784:SF3">
    <property type="entry name" value="C-TYPE LECTIN DOMAIN FAMILY 4 MEMBER K-LIKE-RELATED"/>
    <property type="match status" value="1"/>
</dbReference>
<dbReference type="PROSITE" id="PS50041">
    <property type="entry name" value="C_TYPE_LECTIN_2"/>
    <property type="match status" value="1"/>
</dbReference>
<evidence type="ECO:0000259" key="2">
    <source>
        <dbReference type="PROSITE" id="PS50041"/>
    </source>
</evidence>
<accession>A0A3B3V9H0</accession>
<dbReference type="Ensembl" id="ENSPLAT00000010637.1">
    <property type="protein sequence ID" value="ENSPLAP00000021576.1"/>
    <property type="gene ID" value="ENSPLAG00000005421.1"/>
</dbReference>
<evidence type="ECO:0000313" key="3">
    <source>
        <dbReference type="Ensembl" id="ENSPLAP00000021576.1"/>
    </source>
</evidence>
<dbReference type="SUPFAM" id="SSF56436">
    <property type="entry name" value="C-type lectin-like"/>
    <property type="match status" value="1"/>
</dbReference>
<protein>
    <recommendedName>
        <fullName evidence="2">C-type lectin domain-containing protein</fullName>
    </recommendedName>
</protein>
<sequence length="152" mass="18345">MSRLIHLAERMQLDMYILKGYFYFMDCQLYQFHYINEEKNWTEAQQYCREKHTDLVTVTNMKDMKRLISKSPGTMTEAWIGLYDQTNAQRTWHWSQPGVEFNVNKTEWNHDEPNDIYIENCGFISESLKWGDISCNRQKYFLCYNGKIVLCH</sequence>
<keyword evidence="1" id="KW-1015">Disulfide bond</keyword>
<dbReference type="GeneTree" id="ENSGT00940000163911"/>
<keyword evidence="4" id="KW-1185">Reference proteome</keyword>
<reference evidence="3" key="1">
    <citation type="submission" date="2025-08" db="UniProtKB">
        <authorList>
            <consortium name="Ensembl"/>
        </authorList>
    </citation>
    <scope>IDENTIFICATION</scope>
</reference>
<dbReference type="SMART" id="SM00034">
    <property type="entry name" value="CLECT"/>
    <property type="match status" value="1"/>
</dbReference>
<feature type="domain" description="C-type lectin" evidence="2">
    <location>
        <begin position="32"/>
        <end position="144"/>
    </location>
</feature>
<proteinExistence type="predicted"/>
<evidence type="ECO:0000256" key="1">
    <source>
        <dbReference type="ARBA" id="ARBA00023157"/>
    </source>
</evidence>
<organism evidence="3 4">
    <name type="scientific">Poecilia latipinna</name>
    <name type="common">sailfin molly</name>
    <dbReference type="NCBI Taxonomy" id="48699"/>
    <lineage>
        <taxon>Eukaryota</taxon>
        <taxon>Metazoa</taxon>
        <taxon>Chordata</taxon>
        <taxon>Craniata</taxon>
        <taxon>Vertebrata</taxon>
        <taxon>Euteleostomi</taxon>
        <taxon>Actinopterygii</taxon>
        <taxon>Neopterygii</taxon>
        <taxon>Teleostei</taxon>
        <taxon>Neoteleostei</taxon>
        <taxon>Acanthomorphata</taxon>
        <taxon>Ovalentaria</taxon>
        <taxon>Atherinomorphae</taxon>
        <taxon>Cyprinodontiformes</taxon>
        <taxon>Poeciliidae</taxon>
        <taxon>Poeciliinae</taxon>
        <taxon>Poecilia</taxon>
    </lineage>
</organism>
<dbReference type="InterPro" id="IPR001304">
    <property type="entry name" value="C-type_lectin-like"/>
</dbReference>
<evidence type="ECO:0000313" key="4">
    <source>
        <dbReference type="Proteomes" id="UP000261500"/>
    </source>
</evidence>